<protein>
    <submittedName>
        <fullName evidence="3">Uncharacterized protein</fullName>
    </submittedName>
</protein>
<keyword evidence="2" id="KW-1133">Transmembrane helix</keyword>
<name>A0A919K3E5_9ACTN</name>
<keyword evidence="2" id="KW-0812">Transmembrane</keyword>
<dbReference type="RefSeq" id="WP_203787635.1">
    <property type="nucleotide sequence ID" value="NZ_BOMV01000080.1"/>
</dbReference>
<evidence type="ECO:0000313" key="3">
    <source>
        <dbReference type="EMBL" id="GIF00172.1"/>
    </source>
</evidence>
<gene>
    <name evidence="3" type="ORF">Ari01nite_76360</name>
</gene>
<accession>A0A919K3E5</accession>
<proteinExistence type="predicted"/>
<dbReference type="EMBL" id="BOMV01000080">
    <property type="protein sequence ID" value="GIF00172.1"/>
    <property type="molecule type" value="Genomic_DNA"/>
</dbReference>
<evidence type="ECO:0000313" key="4">
    <source>
        <dbReference type="Proteomes" id="UP000636960"/>
    </source>
</evidence>
<evidence type="ECO:0000256" key="1">
    <source>
        <dbReference type="SAM" id="MobiDB-lite"/>
    </source>
</evidence>
<organism evidence="3 4">
    <name type="scientific">Paractinoplanes rishiriensis</name>
    <dbReference type="NCBI Taxonomy" id="1050105"/>
    <lineage>
        <taxon>Bacteria</taxon>
        <taxon>Bacillati</taxon>
        <taxon>Actinomycetota</taxon>
        <taxon>Actinomycetes</taxon>
        <taxon>Micromonosporales</taxon>
        <taxon>Micromonosporaceae</taxon>
        <taxon>Paractinoplanes</taxon>
    </lineage>
</organism>
<feature type="region of interest" description="Disordered" evidence="1">
    <location>
        <begin position="248"/>
        <end position="268"/>
    </location>
</feature>
<comment type="caution">
    <text evidence="3">The sequence shown here is derived from an EMBL/GenBank/DDBJ whole genome shotgun (WGS) entry which is preliminary data.</text>
</comment>
<keyword evidence="4" id="KW-1185">Reference proteome</keyword>
<sequence>MPDTDIRRMLDDYISDEPPMSFGLADVRAAGRRARRRRRAAALSGAGAVVAMVAAGAGMMGVRPDDGTRPAPHRLAGAFWAELDPRPFCTAALRIAPTQAPTTVTNEKNGYPVRIPAEPAEHAAARLSCYLAGAVPPLLPGADYYRSESTPAGTVPLEAYPAETTPPAISASAVVSDERGVGEIAFGMWARASTEAENVANCDGPPCTVRRGPNGEAIIVLDVRQDSGVRLVNITVFRGDTMAFASASNALPAPPAPTGQAGSAGDRRLGRDDLALSVDQLIDLLMAPAFTLFPPD</sequence>
<feature type="transmembrane region" description="Helical" evidence="2">
    <location>
        <begin position="40"/>
        <end position="62"/>
    </location>
</feature>
<keyword evidence="2" id="KW-0472">Membrane</keyword>
<dbReference type="AlphaFoldDB" id="A0A919K3E5"/>
<evidence type="ECO:0000256" key="2">
    <source>
        <dbReference type="SAM" id="Phobius"/>
    </source>
</evidence>
<dbReference type="Proteomes" id="UP000636960">
    <property type="component" value="Unassembled WGS sequence"/>
</dbReference>
<reference evidence="3" key="1">
    <citation type="submission" date="2021-01" db="EMBL/GenBank/DDBJ databases">
        <title>Whole genome shotgun sequence of Actinoplanes rishiriensis NBRC 108556.</title>
        <authorList>
            <person name="Komaki H."/>
            <person name="Tamura T."/>
        </authorList>
    </citation>
    <scope>NUCLEOTIDE SEQUENCE</scope>
    <source>
        <strain evidence="3">NBRC 108556</strain>
    </source>
</reference>